<name>A0A2H1VH70_SPOFR</name>
<proteinExistence type="inferred from homology"/>
<dbReference type="GO" id="GO:0005681">
    <property type="term" value="C:spliceosomal complex"/>
    <property type="evidence" value="ECO:0007669"/>
    <property type="project" value="UniProtKB-UniRule"/>
</dbReference>
<evidence type="ECO:0000256" key="5">
    <source>
        <dbReference type="ARBA" id="ARBA00022884"/>
    </source>
</evidence>
<dbReference type="GO" id="GO:0000956">
    <property type="term" value="P:nuclear-transcribed mRNA catabolic process"/>
    <property type="evidence" value="ECO:0007669"/>
    <property type="project" value="UniProtKB-UniRule"/>
</dbReference>
<reference evidence="13" key="1">
    <citation type="submission" date="2016-07" db="EMBL/GenBank/DDBJ databases">
        <authorList>
            <person name="Bretaudeau A."/>
        </authorList>
    </citation>
    <scope>NUCLEOTIDE SEQUENCE</scope>
    <source>
        <strain evidence="13">Rice</strain>
        <tissue evidence="13">Whole body</tissue>
    </source>
</reference>
<dbReference type="PANTHER" id="PTHR23338">
    <property type="entry name" value="SMALL NUCLEAR RIBONUCLEOPROTEIN SM"/>
    <property type="match status" value="1"/>
</dbReference>
<dbReference type="InterPro" id="IPR010920">
    <property type="entry name" value="LSM_dom_sf"/>
</dbReference>
<dbReference type="InterPro" id="IPR001163">
    <property type="entry name" value="Sm_dom_euk/arc"/>
</dbReference>
<dbReference type="SUPFAM" id="SSF50182">
    <property type="entry name" value="Sm-like ribonucleoproteins"/>
    <property type="match status" value="1"/>
</dbReference>
<evidence type="ECO:0000313" key="13">
    <source>
        <dbReference type="EMBL" id="SOQ39752.1"/>
    </source>
</evidence>
<dbReference type="AlphaFoldDB" id="A0A2H1VH70"/>
<evidence type="ECO:0000259" key="12">
    <source>
        <dbReference type="PROSITE" id="PS52002"/>
    </source>
</evidence>
<evidence type="ECO:0000256" key="9">
    <source>
        <dbReference type="ARBA" id="ARBA00067757"/>
    </source>
</evidence>
<keyword evidence="3 10" id="KW-0507">mRNA processing</keyword>
<comment type="subcellular location">
    <subcellularLocation>
        <location evidence="1 10">Nucleus</location>
    </subcellularLocation>
</comment>
<reference evidence="15" key="2">
    <citation type="submission" date="2025-04" db="UniProtKB">
        <authorList>
            <consortium name="RefSeq"/>
        </authorList>
    </citation>
    <scope>IDENTIFICATION</scope>
    <source>
        <tissue evidence="15">Whole larval tissue</tissue>
    </source>
</reference>
<keyword evidence="6 10" id="KW-0508">mRNA splicing</keyword>
<evidence type="ECO:0000313" key="15">
    <source>
        <dbReference type="RefSeq" id="XP_035457331.1"/>
    </source>
</evidence>
<dbReference type="Pfam" id="PF01423">
    <property type="entry name" value="LSM"/>
    <property type="match status" value="1"/>
</dbReference>
<evidence type="ECO:0000256" key="8">
    <source>
        <dbReference type="ARBA" id="ARBA00023274"/>
    </source>
</evidence>
<dbReference type="InterPro" id="IPR027141">
    <property type="entry name" value="LSm4/Sm_D1/D3"/>
</dbReference>
<dbReference type="Gene3D" id="2.30.30.100">
    <property type="match status" value="1"/>
</dbReference>
<evidence type="ECO:0000256" key="4">
    <source>
        <dbReference type="ARBA" id="ARBA00022728"/>
    </source>
</evidence>
<dbReference type="GO" id="GO:0120115">
    <property type="term" value="C:Lsm2-8 complex"/>
    <property type="evidence" value="ECO:0007669"/>
    <property type="project" value="UniProtKB-ARBA"/>
</dbReference>
<comment type="similarity">
    <text evidence="2 10">Belongs to the snRNP Sm proteins family.</text>
</comment>
<dbReference type="GO" id="GO:0003723">
    <property type="term" value="F:RNA binding"/>
    <property type="evidence" value="ECO:0007669"/>
    <property type="project" value="UniProtKB-KW"/>
</dbReference>
<evidence type="ECO:0000256" key="1">
    <source>
        <dbReference type="ARBA" id="ARBA00004123"/>
    </source>
</evidence>
<organism evidence="13">
    <name type="scientific">Spodoptera frugiperda</name>
    <name type="common">Fall armyworm</name>
    <dbReference type="NCBI Taxonomy" id="7108"/>
    <lineage>
        <taxon>Eukaryota</taxon>
        <taxon>Metazoa</taxon>
        <taxon>Ecdysozoa</taxon>
        <taxon>Arthropoda</taxon>
        <taxon>Hexapoda</taxon>
        <taxon>Insecta</taxon>
        <taxon>Pterygota</taxon>
        <taxon>Neoptera</taxon>
        <taxon>Endopterygota</taxon>
        <taxon>Lepidoptera</taxon>
        <taxon>Glossata</taxon>
        <taxon>Ditrysia</taxon>
        <taxon>Noctuoidea</taxon>
        <taxon>Noctuidae</taxon>
        <taxon>Amphipyrinae</taxon>
        <taxon>Spodoptera</taxon>
    </lineage>
</organism>
<accession>A0A2H1VH70</accession>
<evidence type="ECO:0000256" key="11">
    <source>
        <dbReference type="SAM" id="MobiDB-lite"/>
    </source>
</evidence>
<dbReference type="SMART" id="SM00651">
    <property type="entry name" value="Sm"/>
    <property type="match status" value="1"/>
</dbReference>
<feature type="region of interest" description="Disordered" evidence="11">
    <location>
        <begin position="82"/>
        <end position="141"/>
    </location>
</feature>
<dbReference type="InterPro" id="IPR034101">
    <property type="entry name" value="Lsm4"/>
</dbReference>
<evidence type="ECO:0000256" key="10">
    <source>
        <dbReference type="RuleBase" id="RU365049"/>
    </source>
</evidence>
<dbReference type="InterPro" id="IPR047575">
    <property type="entry name" value="Sm"/>
</dbReference>
<dbReference type="CDD" id="cd01723">
    <property type="entry name" value="LSm4"/>
    <property type="match status" value="1"/>
</dbReference>
<dbReference type="OrthoDB" id="747253at2759"/>
<evidence type="ECO:0000256" key="6">
    <source>
        <dbReference type="ARBA" id="ARBA00023187"/>
    </source>
</evidence>
<dbReference type="GO" id="GO:0000398">
    <property type="term" value="P:mRNA splicing, via spliceosome"/>
    <property type="evidence" value="ECO:0007669"/>
    <property type="project" value="InterPro"/>
</dbReference>
<dbReference type="EMBL" id="ODYU01002359">
    <property type="protein sequence ID" value="SOQ39752.1"/>
    <property type="molecule type" value="Genomic_DNA"/>
</dbReference>
<keyword evidence="5 10" id="KW-0694">RNA-binding</keyword>
<sequence length="141" mass="15857">MLPLSLLRTAQNHPMLVELKNGETYNGHLVSCDNWMNINLREVICTSRDGDKFWRMPECYIRGSTIKYLRIPDEVIDMVKEETQVKSRSRSEVSKGRGGGQNMRTGRGGNRGAFGNRGRPAPLARGGGNQGRNPQQNKNKK</sequence>
<evidence type="ECO:0000256" key="2">
    <source>
        <dbReference type="ARBA" id="ARBA00006850"/>
    </source>
</evidence>
<comment type="function">
    <text evidence="10">Binds specifically to the 3'-terminal U-tract of U6 snRNA.</text>
</comment>
<evidence type="ECO:0000256" key="3">
    <source>
        <dbReference type="ARBA" id="ARBA00022664"/>
    </source>
</evidence>
<feature type="compositionally biased region" description="Basic and acidic residues" evidence="11">
    <location>
        <begin position="82"/>
        <end position="95"/>
    </location>
</feature>
<dbReference type="GeneID" id="118281010"/>
<feature type="domain" description="Sm" evidence="12">
    <location>
        <begin position="2"/>
        <end position="75"/>
    </location>
</feature>
<keyword evidence="8 10" id="KW-0687">Ribonucleoprotein</keyword>
<dbReference type="FunFam" id="2.30.30.100:FF:000005">
    <property type="entry name" value="U6 snRNA-associated Sm-like protein LSm4"/>
    <property type="match status" value="1"/>
</dbReference>
<dbReference type="Proteomes" id="UP000829999">
    <property type="component" value="Chromosome 19"/>
</dbReference>
<protein>
    <recommendedName>
        <fullName evidence="9 10">U6 snRNA-associated Sm-like protein LSm4</fullName>
    </recommendedName>
</protein>
<keyword evidence="7 10" id="KW-0539">Nucleus</keyword>
<keyword evidence="4 10" id="KW-0747">Spliceosome</keyword>
<feature type="compositionally biased region" description="Low complexity" evidence="11">
    <location>
        <begin position="131"/>
        <end position="141"/>
    </location>
</feature>
<keyword evidence="14" id="KW-1185">Reference proteome</keyword>
<comment type="subunit">
    <text evidence="10">LSm subunits form a heteromer with a doughnut shape.</text>
</comment>
<feature type="compositionally biased region" description="Low complexity" evidence="11">
    <location>
        <begin position="113"/>
        <end position="124"/>
    </location>
</feature>
<dbReference type="PROSITE" id="PS52002">
    <property type="entry name" value="SM"/>
    <property type="match status" value="1"/>
</dbReference>
<evidence type="ECO:0000313" key="14">
    <source>
        <dbReference type="Proteomes" id="UP000829999"/>
    </source>
</evidence>
<feature type="compositionally biased region" description="Gly residues" evidence="11">
    <location>
        <begin position="96"/>
        <end position="112"/>
    </location>
</feature>
<gene>
    <name evidence="15" type="primary">LOC118281010</name>
    <name evidence="10" type="synonym">LSM4</name>
    <name evidence="13" type="ORF">SFRICE_004049</name>
</gene>
<dbReference type="RefSeq" id="XP_035457331.1">
    <property type="nucleotide sequence ID" value="XM_035601438.2"/>
</dbReference>
<evidence type="ECO:0000256" key="7">
    <source>
        <dbReference type="ARBA" id="ARBA00023242"/>
    </source>
</evidence>